<dbReference type="EMBL" id="FNLM01000036">
    <property type="protein sequence ID" value="SDU79037.1"/>
    <property type="molecule type" value="Genomic_DNA"/>
</dbReference>
<reference evidence="4 5" key="1">
    <citation type="submission" date="2016-10" db="EMBL/GenBank/DDBJ databases">
        <authorList>
            <person name="de Groot N.N."/>
        </authorList>
    </citation>
    <scope>NUCLEOTIDE SEQUENCE [LARGE SCALE GENOMIC DNA]</scope>
    <source>
        <strain evidence="4 5">DSM 44215</strain>
    </source>
</reference>
<sequence>MSTSSAVNRLGGPAVIALVIVAMVAVTAAKVWESTHTSRATIWFTDGTGLFVGDPVKMRGVTIGTVEAVEATPAKVRVEVSYDDSAYVDSEARAAIVAPTLVSGRYVQFVNPVKRSPAGALEDDAVVEVGRTAVPVGYDEIKKQVTDLAHQLGPSTGDEKGALSRLIDTSAGALDTSGGSLRKSVDALSDAMRTLSAAGPDLFSTVRNLQQVVTALRTADQQIVGFASQLDDASAVLDDNRTQLDAAIRALNSMAPRLRDYLKQNQGALSRDVKDLTRVSRLLVDRQDDLAQILHTAPTALSNLYNIYDPDSNSLTAGLAVADFPDPVSLICALLTTVDAPKSECQKAETTLTRVITSEMARSTGRPEEGGR</sequence>
<feature type="domain" description="Mammalian cell entry C-terminal" evidence="2">
    <location>
        <begin position="120"/>
        <end position="302"/>
    </location>
</feature>
<dbReference type="RefSeq" id="WP_005201342.1">
    <property type="nucleotide sequence ID" value="NZ_FNLM01000036.1"/>
</dbReference>
<accession>A0A1H2LDE9</accession>
<dbReference type="GO" id="GO:0005576">
    <property type="term" value="C:extracellular region"/>
    <property type="evidence" value="ECO:0007669"/>
    <property type="project" value="TreeGrafter"/>
</dbReference>
<dbReference type="PANTHER" id="PTHR33371:SF4">
    <property type="entry name" value="INTERMEMBRANE PHOSPHOLIPID TRANSPORT SYSTEM BINDING PROTEIN MLAD"/>
    <property type="match status" value="1"/>
</dbReference>
<keyword evidence="6" id="KW-1185">Reference proteome</keyword>
<dbReference type="InterPro" id="IPR024516">
    <property type="entry name" value="Mce_C"/>
</dbReference>
<dbReference type="Proteomes" id="UP000183180">
    <property type="component" value="Unassembled WGS sequence"/>
</dbReference>
<reference evidence="3 6" key="2">
    <citation type="submission" date="2023-08" db="EMBL/GenBank/DDBJ databases">
        <title>Bioegradation of LLDPE and BLDPE plastic by marine bacteria from coast plastic debris.</title>
        <authorList>
            <person name="Rong Z."/>
        </authorList>
    </citation>
    <scope>NUCLEOTIDE SEQUENCE [LARGE SCALE GENOMIC DNA]</scope>
    <source>
        <strain evidence="3 6">Z-2</strain>
    </source>
</reference>
<protein>
    <submittedName>
        <fullName evidence="3">MCE family protein</fullName>
    </submittedName>
    <submittedName>
        <fullName evidence="4">Phospholipid/cholesterol/gamma-HCH transport system substrate-binding protein</fullName>
    </submittedName>
</protein>
<dbReference type="InterPro" id="IPR003399">
    <property type="entry name" value="Mce/MlaD"/>
</dbReference>
<dbReference type="STRING" id="158898.SAMN04488548_136136"/>
<evidence type="ECO:0000313" key="6">
    <source>
        <dbReference type="Proteomes" id="UP001265083"/>
    </source>
</evidence>
<evidence type="ECO:0000259" key="1">
    <source>
        <dbReference type="Pfam" id="PF02470"/>
    </source>
</evidence>
<evidence type="ECO:0000313" key="4">
    <source>
        <dbReference type="EMBL" id="SDU79037.1"/>
    </source>
</evidence>
<evidence type="ECO:0000313" key="5">
    <source>
        <dbReference type="Proteomes" id="UP000183180"/>
    </source>
</evidence>
<dbReference type="NCBIfam" id="TIGR00996">
    <property type="entry name" value="Mtu_fam_mce"/>
    <property type="match status" value="1"/>
</dbReference>
<dbReference type="AlphaFoldDB" id="A0A1H2LDE9"/>
<feature type="domain" description="Mce/MlaD" evidence="1">
    <location>
        <begin position="39"/>
        <end position="110"/>
    </location>
</feature>
<dbReference type="InterPro" id="IPR005693">
    <property type="entry name" value="Mce"/>
</dbReference>
<dbReference type="Proteomes" id="UP001265083">
    <property type="component" value="Unassembled WGS sequence"/>
</dbReference>
<evidence type="ECO:0000259" key="2">
    <source>
        <dbReference type="Pfam" id="PF11887"/>
    </source>
</evidence>
<dbReference type="EMBL" id="JAVLUS010000042">
    <property type="protein sequence ID" value="MDS1116935.1"/>
    <property type="molecule type" value="Genomic_DNA"/>
</dbReference>
<organism evidence="4 5">
    <name type="scientific">Gordonia westfalica</name>
    <dbReference type="NCBI Taxonomy" id="158898"/>
    <lineage>
        <taxon>Bacteria</taxon>
        <taxon>Bacillati</taxon>
        <taxon>Actinomycetota</taxon>
        <taxon>Actinomycetes</taxon>
        <taxon>Mycobacteriales</taxon>
        <taxon>Gordoniaceae</taxon>
        <taxon>Gordonia</taxon>
    </lineage>
</organism>
<evidence type="ECO:0000313" key="3">
    <source>
        <dbReference type="EMBL" id="MDS1116935.1"/>
    </source>
</evidence>
<dbReference type="PANTHER" id="PTHR33371">
    <property type="entry name" value="INTERMEMBRANE PHOSPHOLIPID TRANSPORT SYSTEM BINDING PROTEIN MLAD-RELATED"/>
    <property type="match status" value="1"/>
</dbReference>
<dbReference type="InterPro" id="IPR052336">
    <property type="entry name" value="MlaD_Phospholipid_Transporter"/>
</dbReference>
<proteinExistence type="predicted"/>
<name>A0A1H2LDE9_9ACTN</name>
<dbReference type="Pfam" id="PF11887">
    <property type="entry name" value="Mce4_CUP1"/>
    <property type="match status" value="1"/>
</dbReference>
<dbReference type="Pfam" id="PF02470">
    <property type="entry name" value="MlaD"/>
    <property type="match status" value="1"/>
</dbReference>
<dbReference type="OrthoDB" id="4516955at2"/>
<gene>
    <name evidence="3" type="ORF">RD149_24690</name>
    <name evidence="4" type="ORF">SAMN04488548_136136</name>
</gene>